<dbReference type="PANTHER" id="PTHR36456:SF1">
    <property type="entry name" value="UPF0232 PROTEIN SCO3875"/>
    <property type="match status" value="1"/>
</dbReference>
<gene>
    <name evidence="1" type="ORF">ENR23_09460</name>
</gene>
<dbReference type="InterPro" id="IPR007922">
    <property type="entry name" value="DciA-like"/>
</dbReference>
<protein>
    <submittedName>
        <fullName evidence="1">DUF721 domain-containing protein</fullName>
    </submittedName>
</protein>
<dbReference type="PANTHER" id="PTHR36456">
    <property type="entry name" value="UPF0232 PROTEIN SCO3875"/>
    <property type="match status" value="1"/>
</dbReference>
<accession>A0A832I2L0</accession>
<name>A0A832I2L0_UNCEI</name>
<organism evidence="1">
    <name type="scientific">Eiseniibacteriota bacterium</name>
    <dbReference type="NCBI Taxonomy" id="2212470"/>
    <lineage>
        <taxon>Bacteria</taxon>
        <taxon>Candidatus Eiseniibacteriota</taxon>
    </lineage>
</organism>
<dbReference type="AlphaFoldDB" id="A0A832I2L0"/>
<dbReference type="EMBL" id="DSQF01000019">
    <property type="protein sequence ID" value="HGZ43636.1"/>
    <property type="molecule type" value="Genomic_DNA"/>
</dbReference>
<sequence length="114" mass="12693">MPHHAAAPAGRGRVSVEPVAGVLERVLRDLGLGPAFGGWRAVEAWPRIVGARLARRTRAVSFRDGTLHVEVEGSAWMHELGFLKRELIERIHRDLGSSEVRDLRFSIPRGGNRR</sequence>
<dbReference type="Pfam" id="PF05258">
    <property type="entry name" value="DciA"/>
    <property type="match status" value="1"/>
</dbReference>
<comment type="caution">
    <text evidence="1">The sequence shown here is derived from an EMBL/GenBank/DDBJ whole genome shotgun (WGS) entry which is preliminary data.</text>
</comment>
<evidence type="ECO:0000313" key="1">
    <source>
        <dbReference type="EMBL" id="HGZ43636.1"/>
    </source>
</evidence>
<proteinExistence type="predicted"/>
<reference evidence="1" key="1">
    <citation type="journal article" date="2020" name="mSystems">
        <title>Genome- and Community-Level Interaction Insights into Carbon Utilization and Element Cycling Functions of Hydrothermarchaeota in Hydrothermal Sediment.</title>
        <authorList>
            <person name="Zhou Z."/>
            <person name="Liu Y."/>
            <person name="Xu W."/>
            <person name="Pan J."/>
            <person name="Luo Z.H."/>
            <person name="Li M."/>
        </authorList>
    </citation>
    <scope>NUCLEOTIDE SEQUENCE [LARGE SCALE GENOMIC DNA]</scope>
    <source>
        <strain evidence="1">SpSt-381</strain>
    </source>
</reference>